<comment type="domain">
    <text evidence="6">Has three domains with a flexible linker between the domains II and III and assumes an 'L' shape. Domain III is highly mobile and contacts RuvB.</text>
</comment>
<evidence type="ECO:0000256" key="4">
    <source>
        <dbReference type="ARBA" id="ARBA00023172"/>
    </source>
</evidence>
<sequence>MIAKLKGLVDSTGLDWVILDVQGICYRLFVSHKTMVQLPSQGEAIALHTEMLVRQEQPILYGFATPYEQEWFNKLITVQGVGARVALALLSALTPDDLIRAIQTGDKVLICQADGVGPKLASRLITELKDKVKGVEIVTSSIDLNVSSSSNASDVLSALENLGYKRAEAAPAVARAIEEEGVTSPTAVLIRRALGFLAAKINGAA</sequence>
<dbReference type="GO" id="GO:0006310">
    <property type="term" value="P:DNA recombination"/>
    <property type="evidence" value="ECO:0007669"/>
    <property type="project" value="UniProtKB-UniRule"/>
</dbReference>
<feature type="domain" description="DNA helicase Holliday junction RuvA type" evidence="7">
    <location>
        <begin position="1"/>
        <end position="62"/>
    </location>
</feature>
<dbReference type="GO" id="GO:0000400">
    <property type="term" value="F:four-way junction DNA binding"/>
    <property type="evidence" value="ECO:0007669"/>
    <property type="project" value="UniProtKB-UniRule"/>
</dbReference>
<feature type="region of interest" description="Domain III" evidence="6">
    <location>
        <begin position="150"/>
        <end position="205"/>
    </location>
</feature>
<keyword evidence="4 6" id="KW-0233">DNA recombination</keyword>
<feature type="region of interest" description="Domain I" evidence="6">
    <location>
        <begin position="1"/>
        <end position="64"/>
    </location>
</feature>
<keyword evidence="5 6" id="KW-0234">DNA repair</keyword>
<comment type="subunit">
    <text evidence="6">Homotetramer. Forms an RuvA(8)-RuvB(12)-Holliday junction (HJ) complex. HJ DNA is sandwiched between 2 RuvA tetramers; dsDNA enters through RuvA and exits via RuvB. An RuvB hexamer assembles on each DNA strand where it exits the tetramer. Each RuvB hexamer is contacted by two RuvA subunits (via domain III) on 2 adjacent RuvB subunits; this complex drives branch migration. In the full resolvosome a probable DNA-RuvA(4)-RuvB(12)-RuvC(2) complex forms which resolves the HJ.</text>
</comment>
<evidence type="ECO:0000256" key="5">
    <source>
        <dbReference type="ARBA" id="ARBA00023204"/>
    </source>
</evidence>
<dbReference type="GO" id="GO:0005737">
    <property type="term" value="C:cytoplasm"/>
    <property type="evidence" value="ECO:0007669"/>
    <property type="project" value="UniProtKB-SubCell"/>
</dbReference>
<dbReference type="GO" id="GO:0048476">
    <property type="term" value="C:Holliday junction resolvase complex"/>
    <property type="evidence" value="ECO:0007669"/>
    <property type="project" value="UniProtKB-UniRule"/>
</dbReference>
<keyword evidence="2 6" id="KW-0227">DNA damage</keyword>
<comment type="function">
    <text evidence="6">The RuvA-RuvB-RuvC complex processes Holliday junction (HJ) DNA during genetic recombination and DNA repair, while the RuvA-RuvB complex plays an important role in the rescue of blocked DNA replication forks via replication fork reversal (RFR). RuvA specifically binds to HJ cruciform DNA, conferring on it an open structure. The RuvB hexamer acts as an ATP-dependent pump, pulling dsDNA into and through the RuvAB complex. HJ branch migration allows RuvC to scan DNA until it finds its consensus sequence, where it cleaves and resolves the cruciform DNA.</text>
</comment>
<dbReference type="Gene3D" id="1.10.150.20">
    <property type="entry name" value="5' to 3' exonuclease, C-terminal subdomain"/>
    <property type="match status" value="1"/>
</dbReference>
<evidence type="ECO:0000259" key="7">
    <source>
        <dbReference type="Pfam" id="PF01330"/>
    </source>
</evidence>
<dbReference type="SUPFAM" id="SSF47781">
    <property type="entry name" value="RuvA domain 2-like"/>
    <property type="match status" value="1"/>
</dbReference>
<feature type="domain" description="Holliday junction DNA helicase RuvA C-terminal" evidence="8">
    <location>
        <begin position="152"/>
        <end position="197"/>
    </location>
</feature>
<dbReference type="EMBL" id="CP008941">
    <property type="protein sequence ID" value="AIK96970.1"/>
    <property type="molecule type" value="Genomic_DNA"/>
</dbReference>
<dbReference type="InterPro" id="IPR012340">
    <property type="entry name" value="NA-bd_OB-fold"/>
</dbReference>
<evidence type="ECO:0000256" key="1">
    <source>
        <dbReference type="ARBA" id="ARBA00022490"/>
    </source>
</evidence>
<dbReference type="InterPro" id="IPR011114">
    <property type="entry name" value="RuvA_C"/>
</dbReference>
<dbReference type="InterPro" id="IPR036267">
    <property type="entry name" value="RuvA_C_sf"/>
</dbReference>
<dbReference type="STRING" id="91604.ID47_09880"/>
<dbReference type="OrthoDB" id="5293449at2"/>
<protein>
    <recommendedName>
        <fullName evidence="6">Holliday junction branch migration complex subunit RuvA</fullName>
    </recommendedName>
</protein>
<evidence type="ECO:0000313" key="10">
    <source>
        <dbReference type="Proteomes" id="UP000028926"/>
    </source>
</evidence>
<dbReference type="Gene3D" id="1.10.8.10">
    <property type="entry name" value="DNA helicase RuvA subunit, C-terminal domain"/>
    <property type="match status" value="1"/>
</dbReference>
<organism evidence="9 10">
    <name type="scientific">Candidatus Odyssella acanthamoebae</name>
    <dbReference type="NCBI Taxonomy" id="91604"/>
    <lineage>
        <taxon>Bacteria</taxon>
        <taxon>Pseudomonadati</taxon>
        <taxon>Pseudomonadota</taxon>
        <taxon>Alphaproteobacteria</taxon>
        <taxon>Holosporales</taxon>
        <taxon>Candidatus Paracaedibacteraceae</taxon>
        <taxon>Candidatus Odyssella</taxon>
    </lineage>
</organism>
<dbReference type="SUPFAM" id="SSF50249">
    <property type="entry name" value="Nucleic acid-binding proteins"/>
    <property type="match status" value="1"/>
</dbReference>
<dbReference type="InterPro" id="IPR000085">
    <property type="entry name" value="RuvA"/>
</dbReference>
<dbReference type="NCBIfam" id="TIGR00084">
    <property type="entry name" value="ruvA"/>
    <property type="match status" value="1"/>
</dbReference>
<gene>
    <name evidence="6" type="primary">ruvA</name>
    <name evidence="9" type="ORF">ID47_09880</name>
</gene>
<evidence type="ECO:0000259" key="8">
    <source>
        <dbReference type="Pfam" id="PF07499"/>
    </source>
</evidence>
<dbReference type="Pfam" id="PF14520">
    <property type="entry name" value="HHH_5"/>
    <property type="match status" value="1"/>
</dbReference>
<accession>A0A077B205</accession>
<keyword evidence="10" id="KW-1185">Reference proteome</keyword>
<dbReference type="Pfam" id="PF07499">
    <property type="entry name" value="RuvA_C"/>
    <property type="match status" value="1"/>
</dbReference>
<name>A0A077B205_9PROT</name>
<evidence type="ECO:0000313" key="9">
    <source>
        <dbReference type="EMBL" id="AIK96970.1"/>
    </source>
</evidence>
<evidence type="ECO:0000256" key="6">
    <source>
        <dbReference type="HAMAP-Rule" id="MF_00031"/>
    </source>
</evidence>
<dbReference type="Proteomes" id="UP000028926">
    <property type="component" value="Chromosome"/>
</dbReference>
<dbReference type="HAMAP" id="MF_00031">
    <property type="entry name" value="DNA_HJ_migration_RuvA"/>
    <property type="match status" value="1"/>
</dbReference>
<dbReference type="GO" id="GO:0005524">
    <property type="term" value="F:ATP binding"/>
    <property type="evidence" value="ECO:0007669"/>
    <property type="project" value="InterPro"/>
</dbReference>
<dbReference type="AlphaFoldDB" id="A0A077B205"/>
<keyword evidence="3 6" id="KW-0238">DNA-binding</keyword>
<dbReference type="KEGG" id="paca:ID47_09880"/>
<comment type="subcellular location">
    <subcellularLocation>
        <location evidence="6">Cytoplasm</location>
    </subcellularLocation>
</comment>
<dbReference type="InterPro" id="IPR010994">
    <property type="entry name" value="RuvA_2-like"/>
</dbReference>
<comment type="caution">
    <text evidence="6">Lacks conserved residue(s) required for the propagation of feature annotation.</text>
</comment>
<comment type="similarity">
    <text evidence="6">Belongs to the RuvA family.</text>
</comment>
<reference evidence="9 10" key="1">
    <citation type="submission" date="2014-07" db="EMBL/GenBank/DDBJ databases">
        <title>Comparative genomic insights into amoeba endosymbionts belonging to the families of Holosporaceae and Candidatus Midichloriaceae within Rickettsiales.</title>
        <authorList>
            <person name="Wang Z."/>
            <person name="Wu M."/>
        </authorList>
    </citation>
    <scope>NUCLEOTIDE SEQUENCE [LARGE SCALE GENOMIC DNA]</scope>
    <source>
        <strain evidence="9">PRA3</strain>
    </source>
</reference>
<dbReference type="Pfam" id="PF01330">
    <property type="entry name" value="RuvA_N"/>
    <property type="match status" value="1"/>
</dbReference>
<keyword evidence="1 6" id="KW-0963">Cytoplasm</keyword>
<dbReference type="GO" id="GO:0009378">
    <property type="term" value="F:four-way junction helicase activity"/>
    <property type="evidence" value="ECO:0007669"/>
    <property type="project" value="InterPro"/>
</dbReference>
<dbReference type="HOGENOM" id="CLU_087936_3_0_5"/>
<evidence type="ECO:0000256" key="3">
    <source>
        <dbReference type="ARBA" id="ARBA00023125"/>
    </source>
</evidence>
<dbReference type="CDD" id="cd14332">
    <property type="entry name" value="UBA_RuvA_C"/>
    <property type="match status" value="1"/>
</dbReference>
<dbReference type="GO" id="GO:0006281">
    <property type="term" value="P:DNA repair"/>
    <property type="evidence" value="ECO:0007669"/>
    <property type="project" value="UniProtKB-UniRule"/>
</dbReference>
<dbReference type="SUPFAM" id="SSF46929">
    <property type="entry name" value="DNA helicase RuvA subunit, C-terminal domain"/>
    <property type="match status" value="1"/>
</dbReference>
<evidence type="ECO:0000256" key="2">
    <source>
        <dbReference type="ARBA" id="ARBA00022763"/>
    </source>
</evidence>
<dbReference type="GO" id="GO:0009379">
    <property type="term" value="C:Holliday junction helicase complex"/>
    <property type="evidence" value="ECO:0007669"/>
    <property type="project" value="InterPro"/>
</dbReference>
<dbReference type="RefSeq" id="WP_038465865.1">
    <property type="nucleotide sequence ID" value="NZ_CP008941.1"/>
</dbReference>
<dbReference type="eggNOG" id="COG0632">
    <property type="taxonomic scope" value="Bacteria"/>
</dbReference>
<dbReference type="InterPro" id="IPR013849">
    <property type="entry name" value="DNA_helicase_Holl-junc_RuvA_I"/>
</dbReference>
<dbReference type="Gene3D" id="2.40.50.140">
    <property type="entry name" value="Nucleic acid-binding proteins"/>
    <property type="match status" value="1"/>
</dbReference>
<proteinExistence type="inferred from homology"/>